<feature type="compositionally biased region" description="Low complexity" evidence="2">
    <location>
        <begin position="1073"/>
        <end position="1088"/>
    </location>
</feature>
<feature type="compositionally biased region" description="Low complexity" evidence="2">
    <location>
        <begin position="1016"/>
        <end position="1037"/>
    </location>
</feature>
<evidence type="ECO:0000256" key="2">
    <source>
        <dbReference type="SAM" id="MobiDB-lite"/>
    </source>
</evidence>
<sequence>MTNRMDIDFPQSRGARPGFADCYRPHPSPAPTRDPRPRPSPRPNIRPPSSVSLPPKPLATSTLGGPGPSGASSASTNPNTPNLRITTTTAPIPNRPAPNDPPSSPQAAVSLLDVITSVIKADKCQQEKDRLEKEIPTFERNLQKAKQSQVFPGTISLYQQQLDAAKDELAKQIDIIEQSRSVSSKAQEILLSHWSQPKAQPEIKKMSDKIEKMESQMRDLKTQAMRSASSSSVPDDKLKAINHNISKLRETDTSTTNNLTNIDGRLKTVEAALSTLQRKSEIPTGTMEVRVQKLENSIHSHSVRLGHIDISSTKPYMDLEANVSELQGNVSKLQGNLSKLESNNSRLDSDLKMVDKKHQDRISGVNKELKTANNELSGRVFPLERQVTLLKSQQRSASGDAPSGTPEASSSFTNHRLSSLEQEVRAQGTKVQGIMKIHQDVQDEYFAELEKLKTSIDLLKEEHEKTKEDVTRADQKNEDLIKKLGTIHASIGTLYNFYTKVETDLLKSNQQFRTELDNYRSDWTASVDKIRSDLTTYCSSCSMMVSRLRNDLNEASKLIETMTPAFQEAKKCTDLLISHSVSLRSLETRWSNITTGDLVKSMSDAMLEMSPLVNLNQRVQTHVTETRNKFAALTADIAQLSPGDKNALAAYPSMLEKVNSLSQRINPMQTALDHLSILAKDMANLRQQSQLSPEDKKTLAQFPKIFDTVTTISQRFGPMKESLDHLSTLVNDMPNSRQQSQLSPEDKNTLAQLAQYPKMLERVTDLSQRVELMQHTFNQHSPSLQKLLQEMSNLANKVTANEEMIFSVDAKIDELDPAEPSAELIESMKKIDPLIAKVDGHILQLEQVQKDVAAFNRAEAERCNADLQHLTEVNTRLSDLEANIPQREEIQHLLAEVEGAKLRDEVLEHRLADLGSKAEGIGHQLADLKATKLLTEELRGELDFLSPKITELETQYQAIEDDGIKLTDDQLKRLRERLAGEPIHNMLHRLRKAEDNIKQALSNAGRPLEVRALKGPSNNTSSPSKASTPSPAVPSVSTLGVHVPANPASLPKYGPCSSQQPGTPAQLTPPTKPGLSSGTSSGSEGRTSSLKKPENQQVQSLKAGNRRHSSASPSEDEKSTPGPSSRASSPAPSVPSGLGKKEKKKEMMAKRKAERETRGSSVTKPKKKRQKHEVQA</sequence>
<keyword evidence="4" id="KW-1185">Reference proteome</keyword>
<comment type="caution">
    <text evidence="3">The sequence shown here is derived from an EMBL/GenBank/DDBJ whole genome shotgun (WGS) entry which is preliminary data.</text>
</comment>
<reference evidence="3" key="1">
    <citation type="journal article" date="2023" name="IMA Fungus">
        <title>Comparative genomic study of the Penicillium genus elucidates a diverse pangenome and 15 lateral gene transfer events.</title>
        <authorList>
            <person name="Petersen C."/>
            <person name="Sorensen T."/>
            <person name="Nielsen M.R."/>
            <person name="Sondergaard T.E."/>
            <person name="Sorensen J.L."/>
            <person name="Fitzpatrick D.A."/>
            <person name="Frisvad J.C."/>
            <person name="Nielsen K.L."/>
        </authorList>
    </citation>
    <scope>NUCLEOTIDE SEQUENCE</scope>
    <source>
        <strain evidence="3">IBT 15450</strain>
    </source>
</reference>
<feature type="compositionally biased region" description="Basic residues" evidence="2">
    <location>
        <begin position="1164"/>
        <end position="1176"/>
    </location>
</feature>
<feature type="compositionally biased region" description="Pro residues" evidence="2">
    <location>
        <begin position="93"/>
        <end position="104"/>
    </location>
</feature>
<feature type="region of interest" description="Disordered" evidence="2">
    <location>
        <begin position="1004"/>
        <end position="1176"/>
    </location>
</feature>
<dbReference type="AlphaFoldDB" id="A0AAD6I2A3"/>
<organism evidence="3 4">
    <name type="scientific">Penicillium canescens</name>
    <dbReference type="NCBI Taxonomy" id="5083"/>
    <lineage>
        <taxon>Eukaryota</taxon>
        <taxon>Fungi</taxon>
        <taxon>Dikarya</taxon>
        <taxon>Ascomycota</taxon>
        <taxon>Pezizomycotina</taxon>
        <taxon>Eurotiomycetes</taxon>
        <taxon>Eurotiomycetidae</taxon>
        <taxon>Eurotiales</taxon>
        <taxon>Aspergillaceae</taxon>
        <taxon>Penicillium</taxon>
    </lineage>
</organism>
<feature type="coiled-coil region" evidence="1">
    <location>
        <begin position="121"/>
        <end position="175"/>
    </location>
</feature>
<feature type="compositionally biased region" description="Low complexity" evidence="2">
    <location>
        <begin position="1120"/>
        <end position="1137"/>
    </location>
</feature>
<proteinExistence type="predicted"/>
<evidence type="ECO:0000313" key="3">
    <source>
        <dbReference type="EMBL" id="KAJ6027621.1"/>
    </source>
</evidence>
<evidence type="ECO:0000313" key="4">
    <source>
        <dbReference type="Proteomes" id="UP001219568"/>
    </source>
</evidence>
<feature type="region of interest" description="Disordered" evidence="2">
    <location>
        <begin position="1"/>
        <end position="107"/>
    </location>
</feature>
<protein>
    <submittedName>
        <fullName evidence="3">Uncharacterized protein</fullName>
    </submittedName>
</protein>
<evidence type="ECO:0000256" key="1">
    <source>
        <dbReference type="SAM" id="Coils"/>
    </source>
</evidence>
<keyword evidence="1" id="KW-0175">Coiled coil</keyword>
<feature type="compositionally biased region" description="Basic and acidic residues" evidence="2">
    <location>
        <begin position="1144"/>
        <end position="1158"/>
    </location>
</feature>
<feature type="coiled-coil region" evidence="1">
    <location>
        <begin position="442"/>
        <end position="483"/>
    </location>
</feature>
<reference evidence="3" key="2">
    <citation type="submission" date="2023-01" db="EMBL/GenBank/DDBJ databases">
        <authorList>
            <person name="Petersen C."/>
        </authorList>
    </citation>
    <scope>NUCLEOTIDE SEQUENCE</scope>
    <source>
        <strain evidence="3">IBT 15450</strain>
    </source>
</reference>
<dbReference type="Proteomes" id="UP001219568">
    <property type="component" value="Unassembled WGS sequence"/>
</dbReference>
<feature type="coiled-coil region" evidence="1">
    <location>
        <begin position="316"/>
        <end position="357"/>
    </location>
</feature>
<feature type="compositionally biased region" description="Low complexity" evidence="2">
    <location>
        <begin position="47"/>
        <end position="80"/>
    </location>
</feature>
<feature type="compositionally biased region" description="Polar residues" evidence="2">
    <location>
        <begin position="406"/>
        <end position="415"/>
    </location>
</feature>
<name>A0AAD6I2A3_PENCN</name>
<gene>
    <name evidence="3" type="ORF">N7460_012438</name>
</gene>
<feature type="compositionally biased region" description="Polar residues" evidence="2">
    <location>
        <begin position="1056"/>
        <end position="1066"/>
    </location>
</feature>
<feature type="compositionally biased region" description="Pro residues" evidence="2">
    <location>
        <begin position="26"/>
        <end position="46"/>
    </location>
</feature>
<dbReference type="Gene3D" id="1.10.287.1490">
    <property type="match status" value="1"/>
</dbReference>
<accession>A0AAD6I2A3</accession>
<feature type="region of interest" description="Disordered" evidence="2">
    <location>
        <begin position="391"/>
        <end position="415"/>
    </location>
</feature>
<dbReference type="PANTHER" id="PTHR32114">
    <property type="entry name" value="ABC TRANSPORTER ABCH.3"/>
    <property type="match status" value="1"/>
</dbReference>
<dbReference type="PANTHER" id="PTHR32114:SF2">
    <property type="entry name" value="ABC TRANSPORTER ABCH.3"/>
    <property type="match status" value="1"/>
</dbReference>
<dbReference type="EMBL" id="JAQJZL010000015">
    <property type="protein sequence ID" value="KAJ6027621.1"/>
    <property type="molecule type" value="Genomic_DNA"/>
</dbReference>